<keyword evidence="3" id="KW-1185">Reference proteome</keyword>
<reference evidence="2" key="1">
    <citation type="journal article" date="2019" name="Environ. Microbiol.">
        <title>Fungal ecological strategies reflected in gene transcription - a case study of two litter decomposers.</title>
        <authorList>
            <person name="Barbi F."/>
            <person name="Kohler A."/>
            <person name="Barry K."/>
            <person name="Baskaran P."/>
            <person name="Daum C."/>
            <person name="Fauchery L."/>
            <person name="Ihrmark K."/>
            <person name="Kuo A."/>
            <person name="LaButti K."/>
            <person name="Lipzen A."/>
            <person name="Morin E."/>
            <person name="Grigoriev I.V."/>
            <person name="Henrissat B."/>
            <person name="Lindahl B."/>
            <person name="Martin F."/>
        </authorList>
    </citation>
    <scope>NUCLEOTIDE SEQUENCE</scope>
    <source>
        <strain evidence="2">JB14</strain>
    </source>
</reference>
<evidence type="ECO:0000313" key="3">
    <source>
        <dbReference type="Proteomes" id="UP000799118"/>
    </source>
</evidence>
<keyword evidence="1" id="KW-0732">Signal</keyword>
<organism evidence="2 3">
    <name type="scientific">Gymnopus androsaceus JB14</name>
    <dbReference type="NCBI Taxonomy" id="1447944"/>
    <lineage>
        <taxon>Eukaryota</taxon>
        <taxon>Fungi</taxon>
        <taxon>Dikarya</taxon>
        <taxon>Basidiomycota</taxon>
        <taxon>Agaricomycotina</taxon>
        <taxon>Agaricomycetes</taxon>
        <taxon>Agaricomycetidae</taxon>
        <taxon>Agaricales</taxon>
        <taxon>Marasmiineae</taxon>
        <taxon>Omphalotaceae</taxon>
        <taxon>Gymnopus</taxon>
    </lineage>
</organism>
<feature type="chain" id="PRO_5025493059" description="Peptidase C14" evidence="1">
    <location>
        <begin position="24"/>
        <end position="442"/>
    </location>
</feature>
<dbReference type="AlphaFoldDB" id="A0A6A4HDF5"/>
<evidence type="ECO:0000256" key="1">
    <source>
        <dbReference type="SAM" id="SignalP"/>
    </source>
</evidence>
<name>A0A6A4HDF5_9AGAR</name>
<dbReference type="OrthoDB" id="3126724at2759"/>
<evidence type="ECO:0000313" key="2">
    <source>
        <dbReference type="EMBL" id="KAE9395836.1"/>
    </source>
</evidence>
<accession>A0A6A4HDF5</accession>
<dbReference type="Proteomes" id="UP000799118">
    <property type="component" value="Unassembled WGS sequence"/>
</dbReference>
<evidence type="ECO:0008006" key="4">
    <source>
        <dbReference type="Google" id="ProtNLM"/>
    </source>
</evidence>
<dbReference type="EMBL" id="ML769524">
    <property type="protein sequence ID" value="KAE9395836.1"/>
    <property type="molecule type" value="Genomic_DNA"/>
</dbReference>
<protein>
    <recommendedName>
        <fullName evidence="4">Peptidase C14</fullName>
    </recommendedName>
</protein>
<feature type="signal peptide" evidence="1">
    <location>
        <begin position="1"/>
        <end position="23"/>
    </location>
</feature>
<sequence length="442" mass="49091">MAPNYKLFVFSLALVMSPPSVYARVFLGSSEDDYNRTNIEFYTPRPITDTERGLVLGFPGSPRIVIPLPEAQITTVIPQSSRLKDEFLRELRTCSKDLRANDTLFIAFCSHGRETDGQYVEAALKGAQKSARVIIWLGSCHSGFWLNSTKWITIAAARRLQESYSVPQSTSGHLGGSRHTLATFTALGKPNNGIYSCPGSDTCFLTQNSPPQLQASKPIGIRDLAQATDTIIRASYPLPGFPHFSHAALERLHFYPAGEIPQKDPEFTATASTSDSSSSRLDTLRRTFSDGVRSGTYPNTPSMNKLILLVGRLATIDKNPDLVMHAIAYHETVQFLAKSLYHTGVWKKRITNEVISGRKAVDLLESKCGEEAIQEMWSILKVNDHPQLEWFKWTTTTLQSYADVWVECGAPAFNGDDLRSARAQVLEWIDGVGRPNRSCDAR</sequence>
<gene>
    <name evidence="2" type="ORF">BT96DRAFT_1021745</name>
</gene>
<proteinExistence type="predicted"/>